<dbReference type="Gene3D" id="1.10.3720.10">
    <property type="entry name" value="MetI-like"/>
    <property type="match status" value="1"/>
</dbReference>
<evidence type="ECO:0000259" key="8">
    <source>
        <dbReference type="PROSITE" id="PS50928"/>
    </source>
</evidence>
<evidence type="ECO:0000256" key="5">
    <source>
        <dbReference type="ARBA" id="ARBA00022989"/>
    </source>
</evidence>
<dbReference type="InterPro" id="IPR035906">
    <property type="entry name" value="MetI-like_sf"/>
</dbReference>
<feature type="transmembrane region" description="Helical" evidence="7">
    <location>
        <begin position="91"/>
        <end position="112"/>
    </location>
</feature>
<evidence type="ECO:0000256" key="4">
    <source>
        <dbReference type="ARBA" id="ARBA00022692"/>
    </source>
</evidence>
<keyword evidence="3" id="KW-1003">Cell membrane</keyword>
<evidence type="ECO:0000313" key="9">
    <source>
        <dbReference type="EMBL" id="GAA4400093.1"/>
    </source>
</evidence>
<keyword evidence="4 7" id="KW-0812">Transmembrane</keyword>
<evidence type="ECO:0000256" key="3">
    <source>
        <dbReference type="ARBA" id="ARBA00022475"/>
    </source>
</evidence>
<dbReference type="PANTHER" id="PTHR32243">
    <property type="entry name" value="MALTOSE TRANSPORT SYSTEM PERMEASE-RELATED"/>
    <property type="match status" value="1"/>
</dbReference>
<dbReference type="Pfam" id="PF00528">
    <property type="entry name" value="BPD_transp_1"/>
    <property type="match status" value="1"/>
</dbReference>
<evidence type="ECO:0000256" key="6">
    <source>
        <dbReference type="ARBA" id="ARBA00023136"/>
    </source>
</evidence>
<keyword evidence="6 7" id="KW-0472">Membrane</keyword>
<feature type="transmembrane region" description="Helical" evidence="7">
    <location>
        <begin position="29"/>
        <end position="50"/>
    </location>
</feature>
<accession>A0ABP8K4X5</accession>
<feature type="transmembrane region" description="Helical" evidence="7">
    <location>
        <begin position="203"/>
        <end position="224"/>
    </location>
</feature>
<protein>
    <submittedName>
        <fullName evidence="9">Carbohydrate ABC transporter permease</fullName>
    </submittedName>
</protein>
<dbReference type="InterPro" id="IPR050901">
    <property type="entry name" value="BP-dep_ABC_trans_perm"/>
</dbReference>
<feature type="transmembrane region" description="Helical" evidence="7">
    <location>
        <begin position="124"/>
        <end position="143"/>
    </location>
</feature>
<dbReference type="SUPFAM" id="SSF161098">
    <property type="entry name" value="MetI-like"/>
    <property type="match status" value="1"/>
</dbReference>
<keyword evidence="2 7" id="KW-0813">Transport</keyword>
<keyword evidence="5 7" id="KW-1133">Transmembrane helix</keyword>
<organism evidence="9 10">
    <name type="scientific">Tsukamurella soli</name>
    <dbReference type="NCBI Taxonomy" id="644556"/>
    <lineage>
        <taxon>Bacteria</taxon>
        <taxon>Bacillati</taxon>
        <taxon>Actinomycetota</taxon>
        <taxon>Actinomycetes</taxon>
        <taxon>Mycobacteriales</taxon>
        <taxon>Tsukamurellaceae</taxon>
        <taxon>Tsukamurella</taxon>
    </lineage>
</organism>
<dbReference type="CDD" id="cd06261">
    <property type="entry name" value="TM_PBP2"/>
    <property type="match status" value="1"/>
</dbReference>
<comment type="subcellular location">
    <subcellularLocation>
        <location evidence="1 7">Cell membrane</location>
        <topology evidence="1 7">Multi-pass membrane protein</topology>
    </subcellularLocation>
</comment>
<evidence type="ECO:0000256" key="7">
    <source>
        <dbReference type="RuleBase" id="RU363032"/>
    </source>
</evidence>
<comment type="similarity">
    <text evidence="7">Belongs to the binding-protein-dependent transport system permease family.</text>
</comment>
<dbReference type="EMBL" id="BAABFR010000076">
    <property type="protein sequence ID" value="GAA4400093.1"/>
    <property type="molecule type" value="Genomic_DNA"/>
</dbReference>
<evidence type="ECO:0000256" key="2">
    <source>
        <dbReference type="ARBA" id="ARBA00022448"/>
    </source>
</evidence>
<feature type="transmembrane region" description="Helical" evidence="7">
    <location>
        <begin position="255"/>
        <end position="277"/>
    </location>
</feature>
<dbReference type="Proteomes" id="UP001500635">
    <property type="component" value="Unassembled WGS sequence"/>
</dbReference>
<reference evidence="10" key="1">
    <citation type="journal article" date="2019" name="Int. J. Syst. Evol. Microbiol.">
        <title>The Global Catalogue of Microorganisms (GCM) 10K type strain sequencing project: providing services to taxonomists for standard genome sequencing and annotation.</title>
        <authorList>
            <consortium name="The Broad Institute Genomics Platform"/>
            <consortium name="The Broad Institute Genome Sequencing Center for Infectious Disease"/>
            <person name="Wu L."/>
            <person name="Ma J."/>
        </authorList>
    </citation>
    <scope>NUCLEOTIDE SEQUENCE [LARGE SCALE GENOMIC DNA]</scope>
    <source>
        <strain evidence="10">JCM 17688</strain>
    </source>
</reference>
<keyword evidence="10" id="KW-1185">Reference proteome</keyword>
<feature type="domain" description="ABC transmembrane type-1" evidence="8">
    <location>
        <begin position="87"/>
        <end position="277"/>
    </location>
</feature>
<dbReference type="RefSeq" id="WP_344999015.1">
    <property type="nucleotide sequence ID" value="NZ_BAABFR010000076.1"/>
</dbReference>
<name>A0ABP8K4X5_9ACTN</name>
<dbReference type="PANTHER" id="PTHR32243:SF52">
    <property type="entry name" value="ABC TRANSPORTER PERMEASE PROTEIN"/>
    <property type="match status" value="1"/>
</dbReference>
<evidence type="ECO:0000256" key="1">
    <source>
        <dbReference type="ARBA" id="ARBA00004651"/>
    </source>
</evidence>
<feature type="transmembrane region" description="Helical" evidence="7">
    <location>
        <begin position="155"/>
        <end position="174"/>
    </location>
</feature>
<comment type="caution">
    <text evidence="9">The sequence shown here is derived from an EMBL/GenBank/DDBJ whole genome shotgun (WGS) entry which is preliminary data.</text>
</comment>
<gene>
    <name evidence="9" type="ORF">GCM10023147_38370</name>
</gene>
<sequence>MITTAPAVDTTTKTTPVTSRKTFDPKASALTTLTWILCIGFFFPVLWMVLTAFKQEKDAATPTPKLFFAPTLSEFHSVLGSGVGTAILNSLFATVVSMILVLLLGVPAAFALSLRPVRKTRDALFFFISTKMLPIVAAIIPLYVIVGKIGMLDNIWTLIILYTSMNLPIAVWMMRSFFLEVPGELLEAASMDGASLWTSVREVILPLISPGIAATALICVIFSWNEFFFAVNMTAVQAQTVPVALVGFMSSEGLFYAKLSAASVLAALPVVLCGWIAQNKLVRGLSFGAIK</sequence>
<evidence type="ECO:0000313" key="10">
    <source>
        <dbReference type="Proteomes" id="UP001500635"/>
    </source>
</evidence>
<proteinExistence type="inferred from homology"/>
<dbReference type="InterPro" id="IPR000515">
    <property type="entry name" value="MetI-like"/>
</dbReference>
<dbReference type="PROSITE" id="PS50928">
    <property type="entry name" value="ABC_TM1"/>
    <property type="match status" value="1"/>
</dbReference>